<accession>A0A1V3IPL4</accession>
<comment type="caution">
    <text evidence="1">The sequence shown here is derived from an EMBL/GenBank/DDBJ whole genome shotgun (WGS) entry which is preliminary data.</text>
</comment>
<dbReference type="EMBL" id="MLHK01000056">
    <property type="protein sequence ID" value="OOF44212.1"/>
    <property type="molecule type" value="Genomic_DNA"/>
</dbReference>
<protein>
    <submittedName>
        <fullName evidence="1">Uncharacterized protein</fullName>
    </submittedName>
</protein>
<dbReference type="RefSeq" id="WP_077474405.1">
    <property type="nucleotide sequence ID" value="NZ_MLHK01000056.1"/>
</dbReference>
<dbReference type="Proteomes" id="UP000188728">
    <property type="component" value="Unassembled WGS sequence"/>
</dbReference>
<sequence>MDDEYRSDLPSRWTTKDRSDREIFYQKLYAEHIQNSNTIENSFDVKWQRSTSEAALLFGTVGNSLLIKGVSNVEKVADKAFASAMKAENQLNKALPVVNDALNKAYVNGQLAYADMVGKGVNGVRGYVRNTIKSMGEQPVGSVLKGAATSAGVKSGFEAYDYANGKLLTLDNLKNSGVNVVYSGALAAATAGMPIIPATGLGIMGDWAKDGKYDVVKTSGGSIVGASSDRVFYGWSGSPFVREVLTNSFEKIYDYYDKEKSNEQK</sequence>
<evidence type="ECO:0000313" key="1">
    <source>
        <dbReference type="EMBL" id="OOF44212.1"/>
    </source>
</evidence>
<reference evidence="1 2" key="1">
    <citation type="submission" date="2016-10" db="EMBL/GenBank/DDBJ databases">
        <title>Rodentibacter gen. nov. and new species.</title>
        <authorList>
            <person name="Christensen H."/>
        </authorList>
    </citation>
    <scope>NUCLEOTIDE SEQUENCE [LARGE SCALE GENOMIC DNA]</scope>
    <source>
        <strain evidence="1 2">H1983213011</strain>
    </source>
</reference>
<name>A0A1V3IPL4_9PAST</name>
<gene>
    <name evidence="1" type="ORF">BKK51_09385</name>
</gene>
<evidence type="ECO:0000313" key="2">
    <source>
        <dbReference type="Proteomes" id="UP000188728"/>
    </source>
</evidence>
<organism evidence="1 2">
    <name type="scientific">Rodentibacter trehalosifermentans</name>
    <dbReference type="NCBI Taxonomy" id="1908263"/>
    <lineage>
        <taxon>Bacteria</taxon>
        <taxon>Pseudomonadati</taxon>
        <taxon>Pseudomonadota</taxon>
        <taxon>Gammaproteobacteria</taxon>
        <taxon>Pasteurellales</taxon>
        <taxon>Pasteurellaceae</taxon>
        <taxon>Rodentibacter</taxon>
    </lineage>
</organism>
<proteinExistence type="predicted"/>
<dbReference type="AlphaFoldDB" id="A0A1V3IPL4"/>